<feature type="transmembrane region" description="Helical" evidence="9">
    <location>
        <begin position="246"/>
        <end position="271"/>
    </location>
</feature>
<evidence type="ECO:0000256" key="8">
    <source>
        <dbReference type="SAM" id="MobiDB-lite"/>
    </source>
</evidence>
<dbReference type="EMBL" id="CAJFCJ010000005">
    <property type="protein sequence ID" value="CAD5114245.1"/>
    <property type="molecule type" value="Genomic_DNA"/>
</dbReference>
<keyword evidence="7" id="KW-0012">Acyltransferase</keyword>
<comment type="similarity">
    <text evidence="6">Belongs to the Vang family.</text>
</comment>
<reference evidence="11 12" key="1">
    <citation type="submission" date="2020-08" db="EMBL/GenBank/DDBJ databases">
        <authorList>
            <person name="Hejnol A."/>
        </authorList>
    </citation>
    <scope>NUCLEOTIDE SEQUENCE [LARGE SCALE GENOMIC DNA]</scope>
</reference>
<sequence length="769" mass="87986">MDTESVRSGKSERSERSMRSKRRFYNLHSLYEQPQVPSQFKIRSEPNECFFKDDRSNSLHTNNKPVCDQSEAGVPGLCQRNQQTTERIEVQILQQDDNWGDNTTAITGNTSEAGFSIDDMAKFSNDIENSVGFTCARYIGTVFTACFSLITILSPIAMLLLPKIHIIDDWTTNDCDTSCEGLFISFSFKVVVLLIGAWCLLWRTPKATLPRIAVMKAFVLFLATILIFAFWLFYGVRIIKTKETSYHTIVKFAVSLVDSLLFLHYAALILLKLKHMTSRFVVHVVRSPDGIAKSYLVGDMSIQRLAVFTLENYFRDFDAYNPYLDNMPKRNSRSSYKVYNVDGPHMGNHTGLGNPRPPPGSDTRHNDRFYDEMNYERRLKKRRARLVAATDEAFSHIKRMQNEQGPAIPMDPSEAAQAIFPSLARALQKYLRITRQQPRYSMESILRHLALCIGHDMGPKAFLEKFLTQGSIIMNDKEYSNTQTWVLICDQLVSRNIEHGSLIQLRQGDVALLINIRKIPHFNLTEEVIDHKCNKFVLKLNSETPCRIENLSRVTAPVLNIFLQLFCIQYELRGVEHLQLDQPYVLMANHQSSLDLIEAFSGMLKYLPDRMTILGKKELKYLGTFGIAAWLSGLIFVDRTKKRDARKTMDQTVEIILKDKAKLWVFPEGTRHMGKDFLPFKKGGFHIAQQAQIPIVPLVFSSYANFLDSTRKHFEAGKVILTALPPIQTKGLTTDDVDDLVARVRNEMFLVYQATSKEALEKYYVLPKS</sequence>
<evidence type="ECO:0000256" key="7">
    <source>
        <dbReference type="RuleBase" id="RU361267"/>
    </source>
</evidence>
<dbReference type="GO" id="GO:0005886">
    <property type="term" value="C:plasma membrane"/>
    <property type="evidence" value="ECO:0007669"/>
    <property type="project" value="UniProtKB-SubCell"/>
</dbReference>
<dbReference type="NCBIfam" id="TIGR00530">
    <property type="entry name" value="AGP_acyltrn"/>
    <property type="match status" value="1"/>
</dbReference>
<dbReference type="Pfam" id="PF06638">
    <property type="entry name" value="Strabismus"/>
    <property type="match status" value="1"/>
</dbReference>
<protein>
    <recommendedName>
        <fullName evidence="7">1-acyl-sn-glycerol-3-phosphate acyltransferase</fullName>
        <ecNumber evidence="7">2.3.1.51</ecNumber>
    </recommendedName>
</protein>
<comment type="similarity">
    <text evidence="7">Belongs to the 1-acyl-sn-glycerol-3-phosphate acyltransferase family.</text>
</comment>
<keyword evidence="7" id="KW-0808">Transferase</keyword>
<dbReference type="InterPro" id="IPR009539">
    <property type="entry name" value="VANGL"/>
</dbReference>
<dbReference type="GO" id="GO:0008654">
    <property type="term" value="P:phospholipid biosynthetic process"/>
    <property type="evidence" value="ECO:0007669"/>
    <property type="project" value="UniProtKB-KW"/>
</dbReference>
<keyword evidence="4 9" id="KW-1133">Transmembrane helix</keyword>
<dbReference type="Proteomes" id="UP000549394">
    <property type="component" value="Unassembled WGS sequence"/>
</dbReference>
<evidence type="ECO:0000313" key="12">
    <source>
        <dbReference type="Proteomes" id="UP000549394"/>
    </source>
</evidence>
<evidence type="ECO:0000313" key="11">
    <source>
        <dbReference type="EMBL" id="CAD5114245.1"/>
    </source>
</evidence>
<evidence type="ECO:0000256" key="4">
    <source>
        <dbReference type="ARBA" id="ARBA00022989"/>
    </source>
</evidence>
<evidence type="ECO:0000256" key="5">
    <source>
        <dbReference type="ARBA" id="ARBA00023136"/>
    </source>
</evidence>
<keyword evidence="2" id="KW-1003">Cell membrane</keyword>
<comment type="catalytic activity">
    <reaction evidence="7">
        <text>a 1-acyl-sn-glycero-3-phosphate + an acyl-CoA = a 1,2-diacyl-sn-glycero-3-phosphate + CoA</text>
        <dbReference type="Rhea" id="RHEA:19709"/>
        <dbReference type="ChEBI" id="CHEBI:57287"/>
        <dbReference type="ChEBI" id="CHEBI:57970"/>
        <dbReference type="ChEBI" id="CHEBI:58342"/>
        <dbReference type="ChEBI" id="CHEBI:58608"/>
        <dbReference type="EC" id="2.3.1.51"/>
    </reaction>
</comment>
<accession>A0A7I8VDJ1</accession>
<feature type="transmembrane region" description="Helical" evidence="9">
    <location>
        <begin position="138"/>
        <end position="161"/>
    </location>
</feature>
<evidence type="ECO:0000256" key="2">
    <source>
        <dbReference type="ARBA" id="ARBA00022475"/>
    </source>
</evidence>
<keyword evidence="3 9" id="KW-0812">Transmembrane</keyword>
<feature type="domain" description="Phospholipid/glycerol acyltransferase" evidence="10">
    <location>
        <begin position="584"/>
        <end position="703"/>
    </location>
</feature>
<keyword evidence="5 9" id="KW-0472">Membrane</keyword>
<keyword evidence="12" id="KW-1185">Reference proteome</keyword>
<dbReference type="InterPro" id="IPR004552">
    <property type="entry name" value="AGP_acyltrans"/>
</dbReference>
<evidence type="ECO:0000256" key="6">
    <source>
        <dbReference type="ARBA" id="ARBA00025718"/>
    </source>
</evidence>
<feature type="region of interest" description="Disordered" evidence="8">
    <location>
        <begin position="345"/>
        <end position="367"/>
    </location>
</feature>
<dbReference type="Pfam" id="PF01553">
    <property type="entry name" value="Acyltransferase"/>
    <property type="match status" value="1"/>
</dbReference>
<dbReference type="GO" id="GO:0003841">
    <property type="term" value="F:1-acylglycerol-3-phosphate O-acyltransferase activity"/>
    <property type="evidence" value="ECO:0007669"/>
    <property type="project" value="UniProtKB-UniRule"/>
</dbReference>
<dbReference type="PANTHER" id="PTHR20886">
    <property type="entry name" value="VANG-LIKE PROTEIN"/>
    <property type="match status" value="1"/>
</dbReference>
<evidence type="ECO:0000256" key="3">
    <source>
        <dbReference type="ARBA" id="ARBA00022692"/>
    </source>
</evidence>
<keyword evidence="7" id="KW-0444">Lipid biosynthesis</keyword>
<feature type="transmembrane region" description="Helical" evidence="9">
    <location>
        <begin position="213"/>
        <end position="234"/>
    </location>
</feature>
<keyword evidence="7" id="KW-1208">Phospholipid metabolism</keyword>
<dbReference type="OrthoDB" id="202234at2759"/>
<gene>
    <name evidence="11" type="ORF">DGYR_LOCUS3110</name>
</gene>
<comment type="subcellular location">
    <subcellularLocation>
        <location evidence="1">Cell membrane</location>
        <topology evidence="1">Multi-pass membrane protein</topology>
    </subcellularLocation>
</comment>
<dbReference type="AlphaFoldDB" id="A0A7I8VDJ1"/>
<keyword evidence="7" id="KW-0443">Lipid metabolism</keyword>
<dbReference type="EC" id="2.3.1.51" evidence="7"/>
<dbReference type="SUPFAM" id="SSF69593">
    <property type="entry name" value="Glycerol-3-phosphate (1)-acyltransferase"/>
    <property type="match status" value="1"/>
</dbReference>
<organism evidence="11 12">
    <name type="scientific">Dimorphilus gyrociliatus</name>
    <dbReference type="NCBI Taxonomy" id="2664684"/>
    <lineage>
        <taxon>Eukaryota</taxon>
        <taxon>Metazoa</taxon>
        <taxon>Spiralia</taxon>
        <taxon>Lophotrochozoa</taxon>
        <taxon>Annelida</taxon>
        <taxon>Polychaeta</taxon>
        <taxon>Polychaeta incertae sedis</taxon>
        <taxon>Dinophilidae</taxon>
        <taxon>Dimorphilus</taxon>
    </lineage>
</organism>
<keyword evidence="7" id="KW-0594">Phospholipid biosynthesis</keyword>
<feature type="transmembrane region" description="Helical" evidence="9">
    <location>
        <begin position="181"/>
        <end position="201"/>
    </location>
</feature>
<evidence type="ECO:0000256" key="9">
    <source>
        <dbReference type="SAM" id="Phobius"/>
    </source>
</evidence>
<evidence type="ECO:0000256" key="1">
    <source>
        <dbReference type="ARBA" id="ARBA00004651"/>
    </source>
</evidence>
<comment type="domain">
    <text evidence="7">The HXXXXD motif is essential for acyltransferase activity and may constitute the binding site for the phosphate moiety of the glycerol-3-phosphate.</text>
</comment>
<evidence type="ECO:0000259" key="10">
    <source>
        <dbReference type="SMART" id="SM00563"/>
    </source>
</evidence>
<name>A0A7I8VDJ1_9ANNE</name>
<dbReference type="InterPro" id="IPR002123">
    <property type="entry name" value="Plipid/glycerol_acylTrfase"/>
</dbReference>
<dbReference type="CDD" id="cd07989">
    <property type="entry name" value="LPLAT_AGPAT-like"/>
    <property type="match status" value="1"/>
</dbReference>
<proteinExistence type="inferred from homology"/>
<comment type="caution">
    <text evidence="11">The sequence shown here is derived from an EMBL/GenBank/DDBJ whole genome shotgun (WGS) entry which is preliminary data.</text>
</comment>
<dbReference type="SMART" id="SM00563">
    <property type="entry name" value="PlsC"/>
    <property type="match status" value="1"/>
</dbReference>